<dbReference type="FunFam" id="2.40.50.140:FF:000006">
    <property type="entry name" value="Cold shock protein CspC"/>
    <property type="match status" value="1"/>
</dbReference>
<dbReference type="CDD" id="cd04458">
    <property type="entry name" value="CSP_CDS"/>
    <property type="match status" value="1"/>
</dbReference>
<evidence type="ECO:0000256" key="1">
    <source>
        <dbReference type="ARBA" id="ARBA00004496"/>
    </source>
</evidence>
<feature type="region of interest" description="Disordered" evidence="5">
    <location>
        <begin position="1"/>
        <end position="25"/>
    </location>
</feature>
<evidence type="ECO:0000256" key="5">
    <source>
        <dbReference type="SAM" id="MobiDB-lite"/>
    </source>
</evidence>
<dbReference type="EMBL" id="FR854090">
    <property type="protein sequence ID" value="CCA88237.1"/>
    <property type="molecule type" value="Genomic_DNA"/>
</dbReference>
<dbReference type="PANTHER" id="PTHR11544">
    <property type="entry name" value="COLD SHOCK DOMAIN CONTAINING PROTEINS"/>
    <property type="match status" value="1"/>
</dbReference>
<evidence type="ECO:0000256" key="3">
    <source>
        <dbReference type="ARBA" id="ARBA00022490"/>
    </source>
</evidence>
<dbReference type="SUPFAM" id="SSF50249">
    <property type="entry name" value="Nucleic acid-binding proteins"/>
    <property type="match status" value="1"/>
</dbReference>
<evidence type="ECO:0000256" key="2">
    <source>
        <dbReference type="ARBA" id="ARBA00022332"/>
    </source>
</evidence>
<dbReference type="Pfam" id="PF00313">
    <property type="entry name" value="CSD"/>
    <property type="match status" value="1"/>
</dbReference>
<dbReference type="PROSITE" id="PS51857">
    <property type="entry name" value="CSD_2"/>
    <property type="match status" value="1"/>
</dbReference>
<evidence type="ECO:0000313" key="7">
    <source>
        <dbReference type="EMBL" id="CCA88237.1"/>
    </source>
</evidence>
<gene>
    <name evidence="7" type="ORF">RALSY_mp10782</name>
</gene>
<dbReference type="InterPro" id="IPR012340">
    <property type="entry name" value="NA-bd_OB-fold"/>
</dbReference>
<feature type="domain" description="CSD" evidence="6">
    <location>
        <begin position="65"/>
        <end position="130"/>
    </location>
</feature>
<evidence type="ECO:0000259" key="6">
    <source>
        <dbReference type="PROSITE" id="PS51857"/>
    </source>
</evidence>
<evidence type="ECO:0000256" key="4">
    <source>
        <dbReference type="RuleBase" id="RU000408"/>
    </source>
</evidence>
<accession>G3AA95</accession>
<protein>
    <recommendedName>
        <fullName evidence="2">Cold shock-like protein CspA</fullName>
    </recommendedName>
</protein>
<dbReference type="InterPro" id="IPR002059">
    <property type="entry name" value="CSP_DNA-bd"/>
</dbReference>
<proteinExistence type="predicted"/>
<dbReference type="GO" id="GO:0005829">
    <property type="term" value="C:cytosol"/>
    <property type="evidence" value="ECO:0007669"/>
    <property type="project" value="UniProtKB-ARBA"/>
</dbReference>
<comment type="subcellular location">
    <subcellularLocation>
        <location evidence="1 4">Cytoplasm</location>
    </subcellularLocation>
</comment>
<name>G3AA95_9RALS</name>
<dbReference type="InterPro" id="IPR011129">
    <property type="entry name" value="CSD"/>
</dbReference>
<dbReference type="AlphaFoldDB" id="G3AA95"/>
<dbReference type="PRINTS" id="PR00050">
    <property type="entry name" value="COLDSHOCK"/>
</dbReference>
<keyword evidence="7" id="KW-0238">DNA-binding</keyword>
<dbReference type="PROSITE" id="PS00352">
    <property type="entry name" value="CSD_1"/>
    <property type="match status" value="1"/>
</dbReference>
<dbReference type="SMART" id="SM00357">
    <property type="entry name" value="CSP"/>
    <property type="match status" value="1"/>
</dbReference>
<dbReference type="Gene3D" id="2.40.50.140">
    <property type="entry name" value="Nucleic acid-binding proteins"/>
    <property type="match status" value="1"/>
</dbReference>
<reference evidence="7" key="2">
    <citation type="submission" date="2011-04" db="EMBL/GenBank/DDBJ databases">
        <authorList>
            <person name="Genoscope - CEA"/>
        </authorList>
    </citation>
    <scope>NUCLEOTIDE SEQUENCE</scope>
    <source>
        <strain evidence="7">R24</strain>
    </source>
</reference>
<reference evidence="7" key="1">
    <citation type="journal article" date="2011" name="PLoS ONE">
        <title>Ralstonia syzygii, the Blood Disease Bacterium and some Asian R. solanacearum strains form a single genomic species despite divergent lifestyles.</title>
        <authorList>
            <person name="Remenant B."/>
            <person name="de Cambiaire J.C."/>
            <person name="Cellier G."/>
            <person name="Jacobs J.M."/>
            <person name="Mangenot S."/>
            <person name="Barbe V."/>
            <person name="Lajus A."/>
            <person name="Vallenet D."/>
            <person name="Medigue C."/>
            <person name="Fegan M."/>
            <person name="Allen C."/>
            <person name="Prior P."/>
        </authorList>
    </citation>
    <scope>NUCLEOTIDE SEQUENCE</scope>
    <source>
        <strain evidence="7">R24</strain>
    </source>
</reference>
<dbReference type="InterPro" id="IPR050181">
    <property type="entry name" value="Cold_shock_domain"/>
</dbReference>
<dbReference type="InterPro" id="IPR019844">
    <property type="entry name" value="CSD_CS"/>
</dbReference>
<sequence length="131" mass="14265">MHGAAASAPPRTVRPGPHGSKTGFDGETRQAYIHQTIVWPDWPRLPAAFIGPAADRFLNFTFKIMATGTVKWFNDAKGFGFITPDEGGEDLFAHFSAINMQGFKTLKEGQRVSFEITQGPKGKQASNIQAA</sequence>
<dbReference type="Gene3D" id="6.20.370.130">
    <property type="match status" value="1"/>
</dbReference>
<keyword evidence="3" id="KW-0963">Cytoplasm</keyword>
<organism evidence="7">
    <name type="scientific">Ralstonia syzygii R24</name>
    <dbReference type="NCBI Taxonomy" id="907261"/>
    <lineage>
        <taxon>Bacteria</taxon>
        <taxon>Pseudomonadati</taxon>
        <taxon>Pseudomonadota</taxon>
        <taxon>Betaproteobacteria</taxon>
        <taxon>Burkholderiales</taxon>
        <taxon>Burkholderiaceae</taxon>
        <taxon>Ralstonia</taxon>
        <taxon>Ralstonia solanacearum species complex</taxon>
    </lineage>
</organism>
<dbReference type="GO" id="GO:0003677">
    <property type="term" value="F:DNA binding"/>
    <property type="evidence" value="ECO:0007669"/>
    <property type="project" value="UniProtKB-KW"/>
</dbReference>